<dbReference type="GO" id="GO:0006310">
    <property type="term" value="P:DNA recombination"/>
    <property type="evidence" value="ECO:0007669"/>
    <property type="project" value="UniProtKB-KW"/>
</dbReference>
<dbReference type="KEGG" id="cpb:Cphamn1_0676"/>
<protein>
    <submittedName>
        <fullName evidence="5">Integrase family protein</fullName>
    </submittedName>
</protein>
<evidence type="ECO:0000259" key="4">
    <source>
        <dbReference type="PROSITE" id="PS51898"/>
    </source>
</evidence>
<dbReference type="PANTHER" id="PTHR30349">
    <property type="entry name" value="PHAGE INTEGRASE-RELATED"/>
    <property type="match status" value="1"/>
</dbReference>
<dbReference type="InterPro" id="IPR035386">
    <property type="entry name" value="Arm-DNA-bind_5"/>
</dbReference>
<evidence type="ECO:0000256" key="1">
    <source>
        <dbReference type="ARBA" id="ARBA00008857"/>
    </source>
</evidence>
<dbReference type="SUPFAM" id="SSF56349">
    <property type="entry name" value="DNA breaking-rejoining enzymes"/>
    <property type="match status" value="1"/>
</dbReference>
<name>B3ENA4_CHLPB</name>
<keyword evidence="3" id="KW-0233">DNA recombination</keyword>
<dbReference type="GO" id="GO:0015074">
    <property type="term" value="P:DNA integration"/>
    <property type="evidence" value="ECO:0007669"/>
    <property type="project" value="InterPro"/>
</dbReference>
<dbReference type="HOGENOM" id="CLU_033139_1_0_10"/>
<dbReference type="InterPro" id="IPR013762">
    <property type="entry name" value="Integrase-like_cat_sf"/>
</dbReference>
<dbReference type="OrthoDB" id="9806835at2"/>
<dbReference type="InterPro" id="IPR025269">
    <property type="entry name" value="SAM-like_dom"/>
</dbReference>
<evidence type="ECO:0000256" key="3">
    <source>
        <dbReference type="ARBA" id="ARBA00023172"/>
    </source>
</evidence>
<dbReference type="STRING" id="331678.Cphamn1_0676"/>
<organism evidence="5">
    <name type="scientific">Chlorobium phaeobacteroides (strain BS1)</name>
    <dbReference type="NCBI Taxonomy" id="331678"/>
    <lineage>
        <taxon>Bacteria</taxon>
        <taxon>Pseudomonadati</taxon>
        <taxon>Chlorobiota</taxon>
        <taxon>Chlorobiia</taxon>
        <taxon>Chlorobiales</taxon>
        <taxon>Chlorobiaceae</taxon>
        <taxon>Chlorobium/Pelodictyon group</taxon>
        <taxon>Chlorobium</taxon>
    </lineage>
</organism>
<dbReference type="InterPro" id="IPR011010">
    <property type="entry name" value="DNA_brk_join_enz"/>
</dbReference>
<evidence type="ECO:0000256" key="2">
    <source>
        <dbReference type="ARBA" id="ARBA00023125"/>
    </source>
</evidence>
<reference evidence="5" key="1">
    <citation type="submission" date="2008-06" db="EMBL/GenBank/DDBJ databases">
        <title>Complete sequence of Chlorobium phaeobacteroides BS1.</title>
        <authorList>
            <consortium name="US DOE Joint Genome Institute"/>
            <person name="Lucas S."/>
            <person name="Copeland A."/>
            <person name="Lapidus A."/>
            <person name="Glavina del Rio T."/>
            <person name="Dalin E."/>
            <person name="Tice H."/>
            <person name="Bruce D."/>
            <person name="Goodwin L."/>
            <person name="Pitluck S."/>
            <person name="Schmutz J."/>
            <person name="Larimer F."/>
            <person name="Land M."/>
            <person name="Hauser L."/>
            <person name="Kyrpides N."/>
            <person name="Ovchinnikova G."/>
            <person name="Li T."/>
            <person name="Liu Z."/>
            <person name="Zhao F."/>
            <person name="Overmann J."/>
            <person name="Bryant D.A."/>
            <person name="Richardson P."/>
        </authorList>
    </citation>
    <scope>NUCLEOTIDE SEQUENCE [LARGE SCALE GENOMIC DNA]</scope>
    <source>
        <strain evidence="5">BS1</strain>
    </source>
</reference>
<proteinExistence type="inferred from homology"/>
<dbReference type="PROSITE" id="PS51898">
    <property type="entry name" value="TYR_RECOMBINASE"/>
    <property type="match status" value="1"/>
</dbReference>
<accession>B3ENA4</accession>
<keyword evidence="2" id="KW-0238">DNA-binding</keyword>
<dbReference type="EMBL" id="CP001101">
    <property type="protein sequence ID" value="ACE03634.1"/>
    <property type="molecule type" value="Genomic_DNA"/>
</dbReference>
<dbReference type="InterPro" id="IPR050090">
    <property type="entry name" value="Tyrosine_recombinase_XerCD"/>
</dbReference>
<gene>
    <name evidence="5" type="ordered locus">Cphamn1_0676</name>
</gene>
<comment type="similarity">
    <text evidence="1">Belongs to the 'phage' integrase family.</text>
</comment>
<dbReference type="eggNOG" id="COG4974">
    <property type="taxonomic scope" value="Bacteria"/>
</dbReference>
<feature type="domain" description="Tyr recombinase" evidence="4">
    <location>
        <begin position="180"/>
        <end position="376"/>
    </location>
</feature>
<dbReference type="InterPro" id="IPR002104">
    <property type="entry name" value="Integrase_catalytic"/>
</dbReference>
<evidence type="ECO:0000313" key="5">
    <source>
        <dbReference type="EMBL" id="ACE03634.1"/>
    </source>
</evidence>
<dbReference type="Pfam" id="PF00589">
    <property type="entry name" value="Phage_integrase"/>
    <property type="match status" value="1"/>
</dbReference>
<dbReference type="AlphaFoldDB" id="B3ENA4"/>
<dbReference type="Gene3D" id="1.10.443.10">
    <property type="entry name" value="Intergrase catalytic core"/>
    <property type="match status" value="1"/>
</dbReference>
<dbReference type="GO" id="GO:0003677">
    <property type="term" value="F:DNA binding"/>
    <property type="evidence" value="ECO:0007669"/>
    <property type="project" value="UniProtKB-KW"/>
</dbReference>
<dbReference type="PANTHER" id="PTHR30349:SF64">
    <property type="entry name" value="PROPHAGE INTEGRASE INTD-RELATED"/>
    <property type="match status" value="1"/>
</dbReference>
<dbReference type="Gene3D" id="1.10.150.130">
    <property type="match status" value="1"/>
</dbReference>
<dbReference type="InterPro" id="IPR010998">
    <property type="entry name" value="Integrase_recombinase_N"/>
</dbReference>
<dbReference type="Pfam" id="PF17293">
    <property type="entry name" value="Arm-DNA-bind_5"/>
    <property type="match status" value="1"/>
</dbReference>
<sequence length="390" mass="44952">MRLILRHRVLRGKLTKGYHSFYLDIYRDGKREYESLGVIANPKDKANYRSALQFCQDILAKRQLELKGIAAGIKTPVYGKGDFIVYCEELGKKITNKKSQENWGDAVKSLQSFEPEGIDVSLIDREWLERYQGFLLAQYSQNTARSYSTKIRQAVSRAVQDGYIAENPNKQVRQIPELEGEIKYLYVEEIMLLDKTPHRHKGRKTAFLFNCFVPLRSGDLEVLTESNIRPAAGGGFEVYFRQSKKQRIESIPISKQGMVYLNQARELARTRYGRDLNADDPIFDIGHKKRYGSMLKTWAQRAYERYGKELPQEIRFHFSWASKEISPHWARHTGATMLLNAGASLEAVGEILGHIDRKTTMRYAKIHPQTKRSTIAMMPTFRNNNDSADT</sequence>
<dbReference type="Pfam" id="PF13102">
    <property type="entry name" value="Phage_int_SAM_5"/>
    <property type="match status" value="1"/>
</dbReference>